<sequence length="145" mass="16921">MGSNKGKQLFCRRCEGHGAEVILKGHGAFCPYMHCKCDSCERLRKMRENAFIRRYKSTLSKTEVEAALNRRSTESRSSTSSSSDDMEPFEKPQPFFFEKFWQRPRNCPNEDPPVRYPEMSPKYPLFFQNTFISTVSSDFLFNCLC</sequence>
<reference evidence="2" key="1">
    <citation type="submission" date="2022-11" db="UniProtKB">
        <authorList>
            <consortium name="WormBaseParasite"/>
        </authorList>
    </citation>
    <scope>IDENTIFICATION</scope>
</reference>
<name>A0AC34QGU4_9BILA</name>
<evidence type="ECO:0000313" key="2">
    <source>
        <dbReference type="WBParaSite" id="JU765_v2.g16317.t2"/>
    </source>
</evidence>
<accession>A0AC34QGU4</accession>
<proteinExistence type="predicted"/>
<protein>
    <submittedName>
        <fullName evidence="2">DM domain-containing protein</fullName>
    </submittedName>
</protein>
<dbReference type="Proteomes" id="UP000887576">
    <property type="component" value="Unplaced"/>
</dbReference>
<dbReference type="WBParaSite" id="JU765_v2.g16317.t2">
    <property type="protein sequence ID" value="JU765_v2.g16317.t2"/>
    <property type="gene ID" value="JU765_v2.g16317"/>
</dbReference>
<evidence type="ECO:0000313" key="1">
    <source>
        <dbReference type="Proteomes" id="UP000887576"/>
    </source>
</evidence>
<organism evidence="1 2">
    <name type="scientific">Panagrolaimus sp. JU765</name>
    <dbReference type="NCBI Taxonomy" id="591449"/>
    <lineage>
        <taxon>Eukaryota</taxon>
        <taxon>Metazoa</taxon>
        <taxon>Ecdysozoa</taxon>
        <taxon>Nematoda</taxon>
        <taxon>Chromadorea</taxon>
        <taxon>Rhabditida</taxon>
        <taxon>Tylenchina</taxon>
        <taxon>Panagrolaimomorpha</taxon>
        <taxon>Panagrolaimoidea</taxon>
        <taxon>Panagrolaimidae</taxon>
        <taxon>Panagrolaimus</taxon>
    </lineage>
</organism>